<gene>
    <name evidence="2" type="ORF">CRENBAI_004946</name>
</gene>
<keyword evidence="3" id="KW-1185">Reference proteome</keyword>
<dbReference type="AlphaFoldDB" id="A0AAV9QQ82"/>
<feature type="region of interest" description="Disordered" evidence="1">
    <location>
        <begin position="1"/>
        <end position="76"/>
    </location>
</feature>
<sequence length="147" mass="16801">MLMAIRDNSEIQDLSDDKENDPAVDEYIPDFDPVPVEQQPDHSEDDYSPPDSPDDYTPSDAAEANHYNCKDSNSENRSELQHLQACICKHKQHHGELQSNPRYEPQNAGCRDRWKSAPFTPNLIQFQGKDLSTLLLMRFISLLGQQT</sequence>
<evidence type="ECO:0000313" key="2">
    <source>
        <dbReference type="EMBL" id="KAK5598761.1"/>
    </source>
</evidence>
<evidence type="ECO:0000313" key="3">
    <source>
        <dbReference type="Proteomes" id="UP001311232"/>
    </source>
</evidence>
<comment type="caution">
    <text evidence="2">The sequence shown here is derived from an EMBL/GenBank/DDBJ whole genome shotgun (WGS) entry which is preliminary data.</text>
</comment>
<name>A0AAV9QQ82_9TELE</name>
<feature type="compositionally biased region" description="Acidic residues" evidence="1">
    <location>
        <begin position="43"/>
        <end position="54"/>
    </location>
</feature>
<reference evidence="2 3" key="1">
    <citation type="submission" date="2021-06" db="EMBL/GenBank/DDBJ databases">
        <authorList>
            <person name="Palmer J.M."/>
        </authorList>
    </citation>
    <scope>NUCLEOTIDE SEQUENCE [LARGE SCALE GENOMIC DNA]</scope>
    <source>
        <strain evidence="2 3">MEX-2019</strain>
        <tissue evidence="2">Muscle</tissue>
    </source>
</reference>
<proteinExistence type="predicted"/>
<dbReference type="EMBL" id="JAHHUM010003011">
    <property type="protein sequence ID" value="KAK5598761.1"/>
    <property type="molecule type" value="Genomic_DNA"/>
</dbReference>
<protein>
    <submittedName>
        <fullName evidence="2">Uncharacterized protein</fullName>
    </submittedName>
</protein>
<organism evidence="2 3">
    <name type="scientific">Crenichthys baileyi</name>
    <name type="common">White River springfish</name>
    <dbReference type="NCBI Taxonomy" id="28760"/>
    <lineage>
        <taxon>Eukaryota</taxon>
        <taxon>Metazoa</taxon>
        <taxon>Chordata</taxon>
        <taxon>Craniata</taxon>
        <taxon>Vertebrata</taxon>
        <taxon>Euteleostomi</taxon>
        <taxon>Actinopterygii</taxon>
        <taxon>Neopterygii</taxon>
        <taxon>Teleostei</taxon>
        <taxon>Neoteleostei</taxon>
        <taxon>Acanthomorphata</taxon>
        <taxon>Ovalentaria</taxon>
        <taxon>Atherinomorphae</taxon>
        <taxon>Cyprinodontiformes</taxon>
        <taxon>Goodeidae</taxon>
        <taxon>Crenichthys</taxon>
    </lineage>
</organism>
<evidence type="ECO:0000256" key="1">
    <source>
        <dbReference type="SAM" id="MobiDB-lite"/>
    </source>
</evidence>
<accession>A0AAV9QQ82</accession>
<dbReference type="Proteomes" id="UP001311232">
    <property type="component" value="Unassembled WGS sequence"/>
</dbReference>